<dbReference type="OrthoDB" id="24670at2759"/>
<dbReference type="AlphaFoldDB" id="A0A438EK82"/>
<comment type="caution">
    <text evidence="4">The sequence shown here is derived from an EMBL/GenBank/DDBJ whole genome shotgun (WGS) entry which is preliminary data.</text>
</comment>
<dbReference type="Gene3D" id="2.130.10.10">
    <property type="entry name" value="YVTN repeat-like/Quinoprotein amine dehydrogenase"/>
    <property type="match status" value="1"/>
</dbReference>
<evidence type="ECO:0000313" key="5">
    <source>
        <dbReference type="Proteomes" id="UP000288805"/>
    </source>
</evidence>
<dbReference type="PROSITE" id="PS00678">
    <property type="entry name" value="WD_REPEATS_1"/>
    <property type="match status" value="1"/>
</dbReference>
<dbReference type="Proteomes" id="UP000288805">
    <property type="component" value="Unassembled WGS sequence"/>
</dbReference>
<evidence type="ECO:0000313" key="4">
    <source>
        <dbReference type="EMBL" id="RVW48092.1"/>
    </source>
</evidence>
<protein>
    <submittedName>
        <fullName evidence="4">WD repeat-containing protein LWD1</fullName>
    </submittedName>
</protein>
<evidence type="ECO:0000256" key="2">
    <source>
        <dbReference type="ARBA" id="ARBA00022737"/>
    </source>
</evidence>
<evidence type="ECO:0000256" key="1">
    <source>
        <dbReference type="ARBA" id="ARBA00022574"/>
    </source>
</evidence>
<name>A0A438EK82_VITVI</name>
<dbReference type="InterPro" id="IPR001680">
    <property type="entry name" value="WD40_rpt"/>
</dbReference>
<dbReference type="EMBL" id="QGNW01001257">
    <property type="protein sequence ID" value="RVW48092.1"/>
    <property type="molecule type" value="Genomic_DNA"/>
</dbReference>
<gene>
    <name evidence="4" type="primary">LWD1_4</name>
    <name evidence="4" type="ORF">CK203_073509</name>
</gene>
<accession>A0A438EK82</accession>
<dbReference type="PROSITE" id="PS50082">
    <property type="entry name" value="WD_REPEATS_2"/>
    <property type="match status" value="1"/>
</dbReference>
<dbReference type="InterPro" id="IPR019775">
    <property type="entry name" value="WD40_repeat_CS"/>
</dbReference>
<reference evidence="4 5" key="1">
    <citation type="journal article" date="2018" name="PLoS Genet.">
        <title>Population sequencing reveals clonal diversity and ancestral inbreeding in the grapevine cultivar Chardonnay.</title>
        <authorList>
            <person name="Roach M.J."/>
            <person name="Johnson D.L."/>
            <person name="Bohlmann J."/>
            <person name="van Vuuren H.J."/>
            <person name="Jones S.J."/>
            <person name="Pretorius I.S."/>
            <person name="Schmidt S.A."/>
            <person name="Borneman A.R."/>
        </authorList>
    </citation>
    <scope>NUCLEOTIDE SEQUENCE [LARGE SCALE GENOMIC DNA]</scope>
    <source>
        <strain evidence="5">cv. Chardonnay</strain>
        <tissue evidence="4">Leaf</tissue>
    </source>
</reference>
<organism evidence="4 5">
    <name type="scientific">Vitis vinifera</name>
    <name type="common">Grape</name>
    <dbReference type="NCBI Taxonomy" id="29760"/>
    <lineage>
        <taxon>Eukaryota</taxon>
        <taxon>Viridiplantae</taxon>
        <taxon>Streptophyta</taxon>
        <taxon>Embryophyta</taxon>
        <taxon>Tracheophyta</taxon>
        <taxon>Spermatophyta</taxon>
        <taxon>Magnoliopsida</taxon>
        <taxon>eudicotyledons</taxon>
        <taxon>Gunneridae</taxon>
        <taxon>Pentapetalae</taxon>
        <taxon>rosids</taxon>
        <taxon>Vitales</taxon>
        <taxon>Vitaceae</taxon>
        <taxon>Viteae</taxon>
        <taxon>Vitis</taxon>
    </lineage>
</organism>
<feature type="repeat" description="WD" evidence="3">
    <location>
        <begin position="309"/>
        <end position="345"/>
    </location>
</feature>
<evidence type="ECO:0000256" key="3">
    <source>
        <dbReference type="PROSITE-ProRule" id="PRU00221"/>
    </source>
</evidence>
<dbReference type="InterPro" id="IPR045159">
    <property type="entry name" value="DCAF7-like"/>
</dbReference>
<keyword evidence="1 3" id="KW-0853">WD repeat</keyword>
<dbReference type="SUPFAM" id="SSF50978">
    <property type="entry name" value="WD40 repeat-like"/>
    <property type="match status" value="1"/>
</dbReference>
<dbReference type="SMART" id="SM00320">
    <property type="entry name" value="WD40"/>
    <property type="match status" value="4"/>
</dbReference>
<dbReference type="InterPro" id="IPR036322">
    <property type="entry name" value="WD40_repeat_dom_sf"/>
</dbReference>
<dbReference type="InterPro" id="IPR015943">
    <property type="entry name" value="WD40/YVTN_repeat-like_dom_sf"/>
</dbReference>
<proteinExistence type="predicted"/>
<sequence>MPYSRLHLPHPVERLREGYLGSRICIKCRLTSAKISDELETWSHVTPKNVSFAVASALTMQSPVEKKPGVYTYMAQWPIYSLAWSVRRDKKSRLAVGSFLEDYSNKVEVVQFSQETLDFSTDSRLVFDHPYAPTKLMFFPSEEAMNPDLIATSGDYLRLWEIHDDRIELKALLNGNKSEFNSAITSFDWAQLDARRIATCSVDTTCTIWDVERAAVDTQLVAHDKEVFDISWGGVGIFASVSGDGSARIFDLRDKERSTIIYENPIPDSPLLRLEWNKGDPKLIATVGMDSNKVVILDIRFPTTPILELRKHETSVNAISWAPHVGRHLCSVGDDSRALIWDVASHGFRLDATDEVEPIMWYGSTAEINQARWSPVDLDWIAIAFSNKLQLLKV</sequence>
<keyword evidence="2" id="KW-0677">Repeat</keyword>
<dbReference type="PANTHER" id="PTHR19919">
    <property type="entry name" value="WD REPEAT CONTAINING PROTEIN"/>
    <property type="match status" value="1"/>
</dbReference>
<dbReference type="PROSITE" id="PS50294">
    <property type="entry name" value="WD_REPEATS_REGION"/>
    <property type="match status" value="1"/>
</dbReference>
<dbReference type="Pfam" id="PF00400">
    <property type="entry name" value="WD40"/>
    <property type="match status" value="2"/>
</dbReference>